<keyword evidence="1" id="KW-0670">Pyruvate</keyword>
<dbReference type="SUPFAM" id="SSF51621">
    <property type="entry name" value="Phosphoenolpyruvate/pyruvate domain"/>
    <property type="match status" value="1"/>
</dbReference>
<keyword evidence="1" id="KW-0456">Lyase</keyword>
<protein>
    <submittedName>
        <fullName evidence="1">Isocitrate lyase/phosphoenolpyruvate mutase family protein</fullName>
    </submittedName>
</protein>
<dbReference type="Gene3D" id="3.20.20.60">
    <property type="entry name" value="Phosphoenolpyruvate-binding domains"/>
    <property type="match status" value="1"/>
</dbReference>
<keyword evidence="2" id="KW-1185">Reference proteome</keyword>
<reference evidence="1 2" key="1">
    <citation type="submission" date="2019-12" db="EMBL/GenBank/DDBJ databases">
        <title>Genomic-based taxomic classification of the family Erythrobacteraceae.</title>
        <authorList>
            <person name="Xu L."/>
        </authorList>
    </citation>
    <scope>NUCLEOTIDE SEQUENCE [LARGE SCALE GENOMIC DNA]</scope>
    <source>
        <strain evidence="1 2">JCM 16677</strain>
    </source>
</reference>
<dbReference type="OrthoDB" id="9785398at2"/>
<name>A0A845AUV8_9SPHN</name>
<dbReference type="AlphaFoldDB" id="A0A845AUV8"/>
<proteinExistence type="predicted"/>
<comment type="caution">
    <text evidence="1">The sequence shown here is derived from an EMBL/GenBank/DDBJ whole genome shotgun (WGS) entry which is preliminary data.</text>
</comment>
<dbReference type="InterPro" id="IPR015813">
    <property type="entry name" value="Pyrv/PenolPyrv_kinase-like_dom"/>
</dbReference>
<dbReference type="Pfam" id="PF13714">
    <property type="entry name" value="PEP_mutase"/>
    <property type="match status" value="1"/>
</dbReference>
<dbReference type="PANTHER" id="PTHR42905">
    <property type="entry name" value="PHOSPHOENOLPYRUVATE CARBOXYLASE"/>
    <property type="match status" value="1"/>
</dbReference>
<accession>A0A845AUV8</accession>
<organism evidence="1 2">
    <name type="scientific">Parerythrobacter jejuensis</name>
    <dbReference type="NCBI Taxonomy" id="795812"/>
    <lineage>
        <taxon>Bacteria</taxon>
        <taxon>Pseudomonadati</taxon>
        <taxon>Pseudomonadota</taxon>
        <taxon>Alphaproteobacteria</taxon>
        <taxon>Sphingomonadales</taxon>
        <taxon>Erythrobacteraceae</taxon>
        <taxon>Parerythrobacter</taxon>
    </lineage>
</organism>
<dbReference type="Proteomes" id="UP000446786">
    <property type="component" value="Unassembled WGS sequence"/>
</dbReference>
<dbReference type="GO" id="GO:0016829">
    <property type="term" value="F:lyase activity"/>
    <property type="evidence" value="ECO:0007669"/>
    <property type="project" value="UniProtKB-KW"/>
</dbReference>
<dbReference type="InterPro" id="IPR040442">
    <property type="entry name" value="Pyrv_kinase-like_dom_sf"/>
</dbReference>
<sequence>MTKDAFAALHQSGEPLVLFNIWDAGSASVVAEAGAKAIATGSLSLAGAQGFDDGEAMPFEALLATVRQIAGASDLPLTVDFETGFASDLEVLATNARALHEAGAIGCNLEDRLIGQGGLRGVAEQCERIAAVAAAGLFVNARTDAFLGPLMAGENPNQPALVEQAIARAAAYRQAGAGCFFVPGLSDPDLIAQLCGAVDLPVNVMRLDGMPSNAAMGALGVARISYGPGPWRHAMAQLADAAKEALGN</sequence>
<dbReference type="CDD" id="cd00377">
    <property type="entry name" value="ICL_PEPM"/>
    <property type="match status" value="1"/>
</dbReference>
<dbReference type="PANTHER" id="PTHR42905:SF16">
    <property type="entry name" value="CARBOXYPHOSPHONOENOLPYRUVATE PHOSPHONOMUTASE-LIKE PROTEIN (AFU_ORTHOLOGUE AFUA_5G07230)"/>
    <property type="match status" value="1"/>
</dbReference>
<dbReference type="RefSeq" id="WP_160780154.1">
    <property type="nucleotide sequence ID" value="NZ_BAAAZF010000001.1"/>
</dbReference>
<evidence type="ECO:0000313" key="1">
    <source>
        <dbReference type="EMBL" id="MXP32855.1"/>
    </source>
</evidence>
<dbReference type="EMBL" id="WTYE01000001">
    <property type="protein sequence ID" value="MXP32855.1"/>
    <property type="molecule type" value="Genomic_DNA"/>
</dbReference>
<evidence type="ECO:0000313" key="2">
    <source>
        <dbReference type="Proteomes" id="UP000446786"/>
    </source>
</evidence>
<dbReference type="InterPro" id="IPR039556">
    <property type="entry name" value="ICL/PEPM"/>
</dbReference>
<gene>
    <name evidence="1" type="ORF">GRI94_13575</name>
</gene>